<keyword evidence="2" id="KW-0378">Hydrolase</keyword>
<reference evidence="2" key="1">
    <citation type="journal article" date="2020" name="New Phytol.">
        <title>Comparative genomics reveals dynamic genome evolution in host specialist ectomycorrhizal fungi.</title>
        <authorList>
            <person name="Lofgren L.A."/>
            <person name="Nguyen N.H."/>
            <person name="Vilgalys R."/>
            <person name="Ruytinx J."/>
            <person name="Liao H.L."/>
            <person name="Branco S."/>
            <person name="Kuo A."/>
            <person name="LaButti K."/>
            <person name="Lipzen A."/>
            <person name="Andreopoulos W."/>
            <person name="Pangilinan J."/>
            <person name="Riley R."/>
            <person name="Hundley H."/>
            <person name="Na H."/>
            <person name="Barry K."/>
            <person name="Grigoriev I.V."/>
            <person name="Stajich J.E."/>
            <person name="Kennedy P.G."/>
        </authorList>
    </citation>
    <scope>NUCLEOTIDE SEQUENCE</scope>
    <source>
        <strain evidence="2">MN1</strain>
    </source>
</reference>
<dbReference type="OrthoDB" id="8954335at2759"/>
<dbReference type="GO" id="GO:0002098">
    <property type="term" value="P:tRNA wobble uridine modification"/>
    <property type="evidence" value="ECO:0007669"/>
    <property type="project" value="TreeGrafter"/>
</dbReference>
<evidence type="ECO:0000313" key="2">
    <source>
        <dbReference type="EMBL" id="KAG1815214.1"/>
    </source>
</evidence>
<dbReference type="EMBL" id="JABBWG010000019">
    <property type="protein sequence ID" value="KAG1815214.1"/>
    <property type="molecule type" value="Genomic_DNA"/>
</dbReference>
<sequence>MLQTVSVTPGPAHNGTDTCNVIVFGEAGAGKSSLINLITREYTARVSSDTMGCTTETNAYETEISIPLKLKVKLFDTAGLDEGPGGTVPNMQARKVLKTLIRTLMMQGGIHLIVYCVRGERVIRTLRRNYDLIRSQVKMRVPIALVVTGLEYHEPDMEAWWRKNERIISNHGMTFAGHACVTTAMSHKNASPKLPERRDESYLTVCKLIEQCRLSNERGIRGVNRRGTNKTTSSTHKNIVLFGQMGAGKSSLVNLMAGKDVADTSNNIQLCTLHWKQYPVEFDGRSYMVFDTVGLVAPQLKKAEYLDAVEDACKLIQHLETQGSIDLLLFCIRPSEVADTLQKNYMLFHEFLCDKKVPIVVVITHLEQEGAMDDWWKKNSGTLRDWNIRVDDHACITAIKGNRPNLYEESRAKIHNLVQEFTDDRHKLKGPLVGNGSLQETNDIVHFFTRRCGMSSDDANELADRIKKTR</sequence>
<dbReference type="InterPro" id="IPR027417">
    <property type="entry name" value="P-loop_NTPase"/>
</dbReference>
<dbReference type="PANTHER" id="PTHR42714:SF2">
    <property type="entry name" value="TRNA MODIFICATION GTPASE GTPBP3, MITOCHONDRIAL"/>
    <property type="match status" value="1"/>
</dbReference>
<dbReference type="GO" id="GO:0016787">
    <property type="term" value="F:hydrolase activity"/>
    <property type="evidence" value="ECO:0007669"/>
    <property type="project" value="UniProtKB-KW"/>
</dbReference>
<dbReference type="Gene3D" id="3.40.50.300">
    <property type="entry name" value="P-loop containing nucleotide triphosphate hydrolases"/>
    <property type="match status" value="2"/>
</dbReference>
<name>A0A9P7JCK1_9AGAM</name>
<evidence type="ECO:0000313" key="3">
    <source>
        <dbReference type="Proteomes" id="UP000807769"/>
    </source>
</evidence>
<dbReference type="Pfam" id="PF01926">
    <property type="entry name" value="MMR_HSR1"/>
    <property type="match status" value="2"/>
</dbReference>
<dbReference type="SUPFAM" id="SSF52540">
    <property type="entry name" value="P-loop containing nucleoside triphosphate hydrolases"/>
    <property type="match status" value="2"/>
</dbReference>
<comment type="caution">
    <text evidence="2">The sequence shown here is derived from an EMBL/GenBank/DDBJ whole genome shotgun (WGS) entry which is preliminary data.</text>
</comment>
<feature type="domain" description="G" evidence="1">
    <location>
        <begin position="239"/>
        <end position="364"/>
    </location>
</feature>
<protein>
    <submittedName>
        <fullName evidence="2">P-loop containing nucleoside triphosphate hydrolase protein</fullName>
    </submittedName>
</protein>
<proteinExistence type="predicted"/>
<dbReference type="RefSeq" id="XP_041192351.1">
    <property type="nucleotide sequence ID" value="XM_041340307.1"/>
</dbReference>
<dbReference type="InterPro" id="IPR006073">
    <property type="entry name" value="GTP-bd"/>
</dbReference>
<dbReference type="GO" id="GO:0005829">
    <property type="term" value="C:cytosol"/>
    <property type="evidence" value="ECO:0007669"/>
    <property type="project" value="TreeGrafter"/>
</dbReference>
<dbReference type="GO" id="GO:0030488">
    <property type="term" value="P:tRNA methylation"/>
    <property type="evidence" value="ECO:0007669"/>
    <property type="project" value="TreeGrafter"/>
</dbReference>
<dbReference type="AlphaFoldDB" id="A0A9P7JCK1"/>
<dbReference type="GeneID" id="64634323"/>
<feature type="domain" description="G" evidence="1">
    <location>
        <begin position="21"/>
        <end position="127"/>
    </location>
</feature>
<dbReference type="CDD" id="cd00882">
    <property type="entry name" value="Ras_like_GTPase"/>
    <property type="match status" value="1"/>
</dbReference>
<accession>A0A9P7JCK1</accession>
<gene>
    <name evidence="2" type="ORF">BJ212DRAFT_1481740</name>
</gene>
<evidence type="ECO:0000259" key="1">
    <source>
        <dbReference type="Pfam" id="PF01926"/>
    </source>
</evidence>
<dbReference type="PANTHER" id="PTHR42714">
    <property type="entry name" value="TRNA MODIFICATION GTPASE GTPBP3"/>
    <property type="match status" value="1"/>
</dbReference>
<keyword evidence="3" id="KW-1185">Reference proteome</keyword>
<organism evidence="2 3">
    <name type="scientific">Suillus subaureus</name>
    <dbReference type="NCBI Taxonomy" id="48587"/>
    <lineage>
        <taxon>Eukaryota</taxon>
        <taxon>Fungi</taxon>
        <taxon>Dikarya</taxon>
        <taxon>Basidiomycota</taxon>
        <taxon>Agaricomycotina</taxon>
        <taxon>Agaricomycetes</taxon>
        <taxon>Agaricomycetidae</taxon>
        <taxon>Boletales</taxon>
        <taxon>Suillineae</taxon>
        <taxon>Suillaceae</taxon>
        <taxon>Suillus</taxon>
    </lineage>
</organism>
<dbReference type="Proteomes" id="UP000807769">
    <property type="component" value="Unassembled WGS sequence"/>
</dbReference>
<dbReference type="GO" id="GO:0005525">
    <property type="term" value="F:GTP binding"/>
    <property type="evidence" value="ECO:0007669"/>
    <property type="project" value="InterPro"/>
</dbReference>